<comment type="caution">
    <text evidence="2">The sequence shown here is derived from an EMBL/GenBank/DDBJ whole genome shotgun (WGS) entry which is preliminary data.</text>
</comment>
<dbReference type="InterPro" id="IPR053165">
    <property type="entry name" value="HSI-I_assembly_Hcp1"/>
</dbReference>
<dbReference type="SUPFAM" id="SSF141452">
    <property type="entry name" value="Hcp1-like"/>
    <property type="match status" value="1"/>
</dbReference>
<dbReference type="Proteomes" id="UP000297258">
    <property type="component" value="Unassembled WGS sequence"/>
</dbReference>
<dbReference type="EMBL" id="SPUM01000109">
    <property type="protein sequence ID" value="TFW30521.1"/>
    <property type="molecule type" value="Genomic_DNA"/>
</dbReference>
<reference evidence="2 3" key="1">
    <citation type="submission" date="2019-03" db="EMBL/GenBank/DDBJ databases">
        <title>Draft genome of Massilia hortus sp. nov., a novel bacterial species of the Oxalobacteraceae family.</title>
        <authorList>
            <person name="Peta V."/>
            <person name="Raths R."/>
            <person name="Bucking H."/>
        </authorList>
    </citation>
    <scope>NUCLEOTIDE SEQUENCE [LARGE SCALE GENOMIC DNA]</scope>
    <source>
        <strain evidence="2 3">ONC3</strain>
    </source>
</reference>
<dbReference type="Pfam" id="PF05638">
    <property type="entry name" value="T6SS_HCP"/>
    <property type="match status" value="1"/>
</dbReference>
<evidence type="ECO:0000313" key="3">
    <source>
        <dbReference type="Proteomes" id="UP000297258"/>
    </source>
</evidence>
<keyword evidence="3" id="KW-1185">Reference proteome</keyword>
<protein>
    <submittedName>
        <fullName evidence="2">Type VI secretion system tube protein Hcp</fullName>
    </submittedName>
</protein>
<evidence type="ECO:0000313" key="1">
    <source>
        <dbReference type="EMBL" id="TFW30521.1"/>
    </source>
</evidence>
<dbReference type="RefSeq" id="WP_135190840.1">
    <property type="nucleotide sequence ID" value="NZ_SPUM01000109.1"/>
</dbReference>
<name>A0A4Y9SV13_9BURK</name>
<accession>A0A4Y9SV13</accession>
<dbReference type="Gene3D" id="2.30.110.20">
    <property type="entry name" value="Hcp1-like"/>
    <property type="match status" value="1"/>
</dbReference>
<dbReference type="AlphaFoldDB" id="A0A4Y9SV13"/>
<dbReference type="NCBIfam" id="TIGR03344">
    <property type="entry name" value="VI_effect_Hcp1"/>
    <property type="match status" value="1"/>
</dbReference>
<dbReference type="PANTHER" id="PTHR36152">
    <property type="entry name" value="CYTOPLASMIC PROTEIN-RELATED"/>
    <property type="match status" value="1"/>
</dbReference>
<organism evidence="2 3">
    <name type="scientific">Massilia horti</name>
    <dbReference type="NCBI Taxonomy" id="2562153"/>
    <lineage>
        <taxon>Bacteria</taxon>
        <taxon>Pseudomonadati</taxon>
        <taxon>Pseudomonadota</taxon>
        <taxon>Betaproteobacteria</taxon>
        <taxon>Burkholderiales</taxon>
        <taxon>Oxalobacteraceae</taxon>
        <taxon>Telluria group</taxon>
        <taxon>Massilia</taxon>
    </lineage>
</organism>
<dbReference type="PANTHER" id="PTHR36152:SF5">
    <property type="entry name" value="PROTEIN HCP1"/>
    <property type="match status" value="1"/>
</dbReference>
<sequence length="163" mass="17698">MAIDAYLQIEGIKGESMDDKHKNWIEISHVTWSIHQPRAASLSTAGGHTSGRSELSNLTFKKLADLSSPILQQHCAMGRTIPKARIEFMRADGVGKPVNYYTIELENVMISGVTPNSGDGGIITEQVHLAYSKMKWTYTKQSIKGGAEGSTAGGWDCAANKCV</sequence>
<proteinExistence type="predicted"/>
<dbReference type="OrthoDB" id="5066999at2"/>
<dbReference type="InterPro" id="IPR008514">
    <property type="entry name" value="T6SS_Hcp"/>
</dbReference>
<evidence type="ECO:0000313" key="2">
    <source>
        <dbReference type="EMBL" id="TFW30560.1"/>
    </source>
</evidence>
<dbReference type="InterPro" id="IPR036624">
    <property type="entry name" value="Hcp1-lik_sf"/>
</dbReference>
<dbReference type="EMBL" id="SPUM01000109">
    <property type="protein sequence ID" value="TFW30560.1"/>
    <property type="molecule type" value="Genomic_DNA"/>
</dbReference>
<gene>
    <name evidence="1" type="ORF">E4O92_16540</name>
    <name evidence="2" type="ORF">E4O92_16745</name>
</gene>